<dbReference type="SMART" id="SM00014">
    <property type="entry name" value="acidPPc"/>
    <property type="match status" value="1"/>
</dbReference>
<dbReference type="EMBL" id="CP003137">
    <property type="protein sequence ID" value="AEV95560.1"/>
    <property type="molecule type" value="Genomic_DNA"/>
</dbReference>
<accession>G8PE75</accession>
<feature type="domain" description="Phosphatidic acid phosphatase type 2/haloperoxidase" evidence="2">
    <location>
        <begin position="90"/>
        <end position="202"/>
    </location>
</feature>
<dbReference type="CDD" id="cd03392">
    <property type="entry name" value="PAP2_like_2"/>
    <property type="match status" value="1"/>
</dbReference>
<feature type="transmembrane region" description="Helical" evidence="1">
    <location>
        <begin position="160"/>
        <end position="181"/>
    </location>
</feature>
<dbReference type="Gene3D" id="1.20.144.10">
    <property type="entry name" value="Phosphatidic acid phosphatase type 2/haloperoxidase"/>
    <property type="match status" value="2"/>
</dbReference>
<dbReference type="RefSeq" id="WP_014215754.1">
    <property type="nucleotide sequence ID" value="NC_016605.1"/>
</dbReference>
<evidence type="ECO:0000313" key="4">
    <source>
        <dbReference type="Proteomes" id="UP000005444"/>
    </source>
</evidence>
<dbReference type="Pfam" id="PF01569">
    <property type="entry name" value="PAP2"/>
    <property type="match status" value="1"/>
</dbReference>
<feature type="transmembrane region" description="Helical" evidence="1">
    <location>
        <begin position="12"/>
        <end position="31"/>
    </location>
</feature>
<dbReference type="SUPFAM" id="SSF48317">
    <property type="entry name" value="Acid phosphatase/Vanadium-dependent haloperoxidase"/>
    <property type="match status" value="1"/>
</dbReference>
<feature type="transmembrane region" description="Helical" evidence="1">
    <location>
        <begin position="127"/>
        <end position="148"/>
    </location>
</feature>
<keyword evidence="4" id="KW-1185">Reference proteome</keyword>
<dbReference type="HOGENOM" id="CLU_072573_3_3_9"/>
<proteinExistence type="predicted"/>
<dbReference type="PATRIC" id="fig|701521.8.peg.1239"/>
<evidence type="ECO:0000259" key="2">
    <source>
        <dbReference type="SMART" id="SM00014"/>
    </source>
</evidence>
<evidence type="ECO:0000313" key="3">
    <source>
        <dbReference type="EMBL" id="AEV95560.1"/>
    </source>
</evidence>
<keyword evidence="1" id="KW-0472">Membrane</keyword>
<sequence>MLNDVQNIKRQYVWTAGIVAVILIFAAKIHLQLLDTIDRLFSNLIQDGMQIWLTVVMKMITHIADTKLGLIYAILIALYLWFGRRQRVDAIWTLATMFGGVAIAFVVKEIVKRPRPNINQVIPETGYSMPSGHTFEAVLVIAFLYLFFIRPIQNGTVKTLLYRLCYVWIILVMWSRIYLGAHYLSDTIVAVAIAIVWLSVALWLYKRYYELVASFVNPVGRHQRKDFLNR</sequence>
<dbReference type="AlphaFoldDB" id="G8PE75"/>
<reference evidence="3 4" key="1">
    <citation type="journal article" date="2012" name="J. Bacteriol.">
        <title>Complete Genome Sequence of the Beer Spoilage Organism Pediococcus claussenii ATCC BAA-344T.</title>
        <authorList>
            <person name="Pittet V."/>
            <person name="Abegunde T."/>
            <person name="Marfleet T."/>
            <person name="Haakensen M."/>
            <person name="Morrow K."/>
            <person name="Jayaprakash T."/>
            <person name="Schroeder K."/>
            <person name="Trost B."/>
            <person name="Byrns S."/>
            <person name="Bergsveinson J."/>
            <person name="Kusalik A."/>
            <person name="Ziola B."/>
        </authorList>
    </citation>
    <scope>NUCLEOTIDE SEQUENCE [LARGE SCALE GENOMIC DNA]</scope>
    <source>
        <strain evidence="3 4">ATCC BAA-344</strain>
    </source>
</reference>
<dbReference type="KEGG" id="pce:PECL_1334"/>
<name>G8PE75_PEDCP</name>
<keyword evidence="1" id="KW-1133">Transmembrane helix</keyword>
<protein>
    <submittedName>
        <fullName evidence="3">PAP2 superfamily protein</fullName>
    </submittedName>
</protein>
<feature type="transmembrane region" description="Helical" evidence="1">
    <location>
        <begin position="89"/>
        <end position="107"/>
    </location>
</feature>
<dbReference type="STRING" id="701521.PECL_1334"/>
<dbReference type="PANTHER" id="PTHR14969:SF13">
    <property type="entry name" value="AT30094P"/>
    <property type="match status" value="1"/>
</dbReference>
<dbReference type="InterPro" id="IPR036938">
    <property type="entry name" value="PAP2/HPO_sf"/>
</dbReference>
<dbReference type="eggNOG" id="COG0671">
    <property type="taxonomic scope" value="Bacteria"/>
</dbReference>
<dbReference type="Proteomes" id="UP000005444">
    <property type="component" value="Chromosome"/>
</dbReference>
<organism evidence="3 4">
    <name type="scientific">Pediococcus claussenii (strain ATCC BAA-344 / DSM 14800 / JCM 18046 / KCTC 3811 / LMG 21948 / P06)</name>
    <dbReference type="NCBI Taxonomy" id="701521"/>
    <lineage>
        <taxon>Bacteria</taxon>
        <taxon>Bacillati</taxon>
        <taxon>Bacillota</taxon>
        <taxon>Bacilli</taxon>
        <taxon>Lactobacillales</taxon>
        <taxon>Lactobacillaceae</taxon>
        <taxon>Pediococcus</taxon>
    </lineage>
</organism>
<dbReference type="InterPro" id="IPR000326">
    <property type="entry name" value="PAP2/HPO"/>
</dbReference>
<gene>
    <name evidence="3" type="ordered locus">PECL_1334</name>
</gene>
<dbReference type="PANTHER" id="PTHR14969">
    <property type="entry name" value="SPHINGOSINE-1-PHOSPHATE PHOSPHOHYDROLASE"/>
    <property type="match status" value="1"/>
</dbReference>
<feature type="transmembrane region" description="Helical" evidence="1">
    <location>
        <begin position="187"/>
        <end position="205"/>
    </location>
</feature>
<evidence type="ECO:0000256" key="1">
    <source>
        <dbReference type="SAM" id="Phobius"/>
    </source>
</evidence>
<keyword evidence="1" id="KW-0812">Transmembrane</keyword>
<feature type="transmembrane region" description="Helical" evidence="1">
    <location>
        <begin position="51"/>
        <end position="82"/>
    </location>
</feature>